<feature type="region of interest" description="Disordered" evidence="3">
    <location>
        <begin position="221"/>
        <end position="271"/>
    </location>
</feature>
<feature type="compositionally biased region" description="Basic and acidic residues" evidence="3">
    <location>
        <begin position="223"/>
        <end position="242"/>
    </location>
</feature>
<feature type="compositionally biased region" description="Polar residues" evidence="3">
    <location>
        <begin position="296"/>
        <end position="307"/>
    </location>
</feature>
<accession>A0A120K1R5</accession>
<dbReference type="GO" id="GO:0030490">
    <property type="term" value="P:maturation of SSU-rRNA"/>
    <property type="evidence" value="ECO:0007669"/>
    <property type="project" value="TreeGrafter"/>
</dbReference>
<dbReference type="AlphaFoldDB" id="A0A120K1R5"/>
<feature type="compositionally biased region" description="Basic residues" evidence="3">
    <location>
        <begin position="377"/>
        <end position="389"/>
    </location>
</feature>
<dbReference type="PANTHER" id="PTHR23325:SF1">
    <property type="entry name" value="SERUM RESPONSE FACTOR-BINDING PROTEIN 1"/>
    <property type="match status" value="1"/>
</dbReference>
<evidence type="ECO:0000313" key="5">
    <source>
        <dbReference type="EMBL" id="AMD19664.1"/>
    </source>
</evidence>
<protein>
    <submittedName>
        <fullName evidence="5">HCL487Cp</fullName>
    </submittedName>
</protein>
<dbReference type="EMBL" id="CP014243">
    <property type="protein sequence ID" value="AMD19664.1"/>
    <property type="molecule type" value="Genomic_DNA"/>
</dbReference>
<dbReference type="InterPro" id="IPR037393">
    <property type="entry name" value="Bud22/SRFB1"/>
</dbReference>
<reference evidence="5 6" key="1">
    <citation type="submission" date="2016-01" db="EMBL/GenBank/DDBJ databases">
        <title>Genome sequence of the yeast Holleya sinecauda.</title>
        <authorList>
            <person name="Dietrich F.S."/>
        </authorList>
    </citation>
    <scope>NUCLEOTIDE SEQUENCE [LARGE SCALE GENOMIC DNA]</scope>
    <source>
        <strain evidence="5 6">ATCC 58844</strain>
    </source>
</reference>
<dbReference type="Proteomes" id="UP000243052">
    <property type="component" value="Chromosome iii"/>
</dbReference>
<dbReference type="PANTHER" id="PTHR23325">
    <property type="entry name" value="SERUM RESPONSE FACTOR-BINDING"/>
    <property type="match status" value="1"/>
</dbReference>
<dbReference type="OrthoDB" id="3364872at2759"/>
<organism evidence="5 6">
    <name type="scientific">Eremothecium sinecaudum</name>
    <dbReference type="NCBI Taxonomy" id="45286"/>
    <lineage>
        <taxon>Eukaryota</taxon>
        <taxon>Fungi</taxon>
        <taxon>Dikarya</taxon>
        <taxon>Ascomycota</taxon>
        <taxon>Saccharomycotina</taxon>
        <taxon>Saccharomycetes</taxon>
        <taxon>Saccharomycetales</taxon>
        <taxon>Saccharomycetaceae</taxon>
        <taxon>Eremothecium</taxon>
    </lineage>
</organism>
<dbReference type="InterPro" id="IPR015158">
    <property type="entry name" value="Bud22_dom"/>
</dbReference>
<dbReference type="GeneID" id="28722869"/>
<evidence type="ECO:0000256" key="3">
    <source>
        <dbReference type="SAM" id="MobiDB-lite"/>
    </source>
</evidence>
<feature type="domain" description="Bud22" evidence="4">
    <location>
        <begin position="91"/>
        <end position="487"/>
    </location>
</feature>
<name>A0A120K1R5_9SACH</name>
<sequence>MAVKKSNILHRLDNAEYQYHLVTDTLADFKPRLRSTPTLYNAKGKKSAKRLEKLIASLNIDDLKQKIQELKLELLNNKVHFVENKICGLFVKQLENQHKMLQSSKNEKQQSKLDTLNQIKDVYGFDKFAYLVVRSKIVKIVISKICPSKALKEKPPAWFAEHNILRQFNDRNDENNPSKVWNEVTKSIAGGEQLVAQLMSMKNVKELLSGLETGVDLVRGVRKAKEESERPESTEVSKKEGFNEESEDSASEATGNEASGESFGEDEEESDIDYDKLLSQCENMIVGTDEEEETQEFQLNPELNYNEVTDVEPSEDEDEQEYHDISDDDDREPLQKRRKLDETPNKLPELMMGYYSGGDDEEFEEDNVAKEQIDNKPKRKNRRGQRARQKIWEKKYGRNAKHIQTQFEKEREERARKKQEFEERAARRAARMGTQVTTTSDSTESSILHKSASTLKRETIHPSWQAKKLAEEKLKSVKFEGKKITFD</sequence>
<dbReference type="STRING" id="45286.A0A120K1R5"/>
<evidence type="ECO:0000313" key="6">
    <source>
        <dbReference type="Proteomes" id="UP000243052"/>
    </source>
</evidence>
<evidence type="ECO:0000259" key="4">
    <source>
        <dbReference type="Pfam" id="PF09073"/>
    </source>
</evidence>
<feature type="compositionally biased region" description="Polar residues" evidence="3">
    <location>
        <begin position="434"/>
        <end position="454"/>
    </location>
</feature>
<dbReference type="GO" id="GO:0005634">
    <property type="term" value="C:nucleus"/>
    <property type="evidence" value="ECO:0007669"/>
    <property type="project" value="TreeGrafter"/>
</dbReference>
<feature type="compositionally biased region" description="Acidic residues" evidence="3">
    <location>
        <begin position="309"/>
        <end position="331"/>
    </location>
</feature>
<keyword evidence="1 2" id="KW-0175">Coiled coil</keyword>
<feature type="compositionally biased region" description="Basic and acidic residues" evidence="3">
    <location>
        <begin position="407"/>
        <end position="426"/>
    </location>
</feature>
<dbReference type="GO" id="GO:0030686">
    <property type="term" value="C:90S preribosome"/>
    <property type="evidence" value="ECO:0007669"/>
    <property type="project" value="TreeGrafter"/>
</dbReference>
<feature type="compositionally biased region" description="Basic and acidic residues" evidence="3">
    <location>
        <begin position="367"/>
        <end position="376"/>
    </location>
</feature>
<feature type="region of interest" description="Disordered" evidence="3">
    <location>
        <begin position="289"/>
        <end position="463"/>
    </location>
</feature>
<evidence type="ECO:0000256" key="1">
    <source>
        <dbReference type="ARBA" id="ARBA00023054"/>
    </source>
</evidence>
<proteinExistence type="predicted"/>
<keyword evidence="6" id="KW-1185">Reference proteome</keyword>
<feature type="coiled-coil region" evidence="2">
    <location>
        <begin position="53"/>
        <end position="111"/>
    </location>
</feature>
<evidence type="ECO:0000256" key="2">
    <source>
        <dbReference type="SAM" id="Coils"/>
    </source>
</evidence>
<gene>
    <name evidence="5" type="ORF">AW171_hschr31505</name>
</gene>
<dbReference type="RefSeq" id="XP_017986660.1">
    <property type="nucleotide sequence ID" value="XM_018131452.1"/>
</dbReference>
<dbReference type="Pfam" id="PF09073">
    <property type="entry name" value="BUD22"/>
    <property type="match status" value="1"/>
</dbReference>
<feature type="compositionally biased region" description="Basic and acidic residues" evidence="3">
    <location>
        <begin position="332"/>
        <end position="344"/>
    </location>
</feature>